<organism evidence="1 2">
    <name type="scientific">Aquisphaera giovannonii</name>
    <dbReference type="NCBI Taxonomy" id="406548"/>
    <lineage>
        <taxon>Bacteria</taxon>
        <taxon>Pseudomonadati</taxon>
        <taxon>Planctomycetota</taxon>
        <taxon>Planctomycetia</taxon>
        <taxon>Isosphaerales</taxon>
        <taxon>Isosphaeraceae</taxon>
        <taxon>Aquisphaera</taxon>
    </lineage>
</organism>
<dbReference type="AlphaFoldDB" id="A0A5B9VWZ4"/>
<dbReference type="EMBL" id="CP042997">
    <property type="protein sequence ID" value="QEH32906.1"/>
    <property type="molecule type" value="Genomic_DNA"/>
</dbReference>
<evidence type="ECO:0000313" key="2">
    <source>
        <dbReference type="Proteomes" id="UP000324233"/>
    </source>
</evidence>
<name>A0A5B9VWZ4_9BACT</name>
<keyword evidence="2" id="KW-1185">Reference proteome</keyword>
<sequence>MHAARQVGNLAAHPTREIATGEIMEVEPGEAEWLIEVVELLFDFSFVQPEQLTQRKAALNARLAAAGKNPIP</sequence>
<gene>
    <name evidence="1" type="ORF">OJF2_13910</name>
</gene>
<dbReference type="Proteomes" id="UP000324233">
    <property type="component" value="Chromosome"/>
</dbReference>
<dbReference type="KEGG" id="agv:OJF2_13910"/>
<reference evidence="1 2" key="1">
    <citation type="submission" date="2019-08" db="EMBL/GenBank/DDBJ databases">
        <title>Deep-cultivation of Planctomycetes and their phenomic and genomic characterization uncovers novel biology.</title>
        <authorList>
            <person name="Wiegand S."/>
            <person name="Jogler M."/>
            <person name="Boedeker C."/>
            <person name="Pinto D."/>
            <person name="Vollmers J."/>
            <person name="Rivas-Marin E."/>
            <person name="Kohn T."/>
            <person name="Peeters S.H."/>
            <person name="Heuer A."/>
            <person name="Rast P."/>
            <person name="Oberbeckmann S."/>
            <person name="Bunk B."/>
            <person name="Jeske O."/>
            <person name="Meyerdierks A."/>
            <person name="Storesund J.E."/>
            <person name="Kallscheuer N."/>
            <person name="Luecker S."/>
            <person name="Lage O.M."/>
            <person name="Pohl T."/>
            <person name="Merkel B.J."/>
            <person name="Hornburger P."/>
            <person name="Mueller R.-W."/>
            <person name="Bruemmer F."/>
            <person name="Labrenz M."/>
            <person name="Spormann A.M."/>
            <person name="Op den Camp H."/>
            <person name="Overmann J."/>
            <person name="Amann R."/>
            <person name="Jetten M.S.M."/>
            <person name="Mascher T."/>
            <person name="Medema M.H."/>
            <person name="Devos D.P."/>
            <person name="Kaster A.-K."/>
            <person name="Ovreas L."/>
            <person name="Rohde M."/>
            <person name="Galperin M.Y."/>
            <person name="Jogler C."/>
        </authorList>
    </citation>
    <scope>NUCLEOTIDE SEQUENCE [LARGE SCALE GENOMIC DNA]</scope>
    <source>
        <strain evidence="1 2">OJF2</strain>
    </source>
</reference>
<evidence type="ECO:0008006" key="3">
    <source>
        <dbReference type="Google" id="ProtNLM"/>
    </source>
</evidence>
<accession>A0A5B9VWZ4</accession>
<proteinExistence type="predicted"/>
<evidence type="ECO:0000313" key="1">
    <source>
        <dbReference type="EMBL" id="QEH32906.1"/>
    </source>
</evidence>
<protein>
    <recommendedName>
        <fullName evidence="3">DUF4145 domain-containing protein</fullName>
    </recommendedName>
</protein>